<dbReference type="Proteomes" id="UP000293345">
    <property type="component" value="Unassembled WGS sequence"/>
</dbReference>
<evidence type="ECO:0000313" key="4">
    <source>
        <dbReference type="Proteomes" id="UP000293345"/>
    </source>
</evidence>
<evidence type="ECO:0000313" key="3">
    <source>
        <dbReference type="EMBL" id="RXZ54164.1"/>
    </source>
</evidence>
<dbReference type="InterPro" id="IPR001647">
    <property type="entry name" value="HTH_TetR"/>
</dbReference>
<dbReference type="InterPro" id="IPR009057">
    <property type="entry name" value="Homeodomain-like_sf"/>
</dbReference>
<dbReference type="Gene3D" id="1.10.357.10">
    <property type="entry name" value="Tetracycline Repressor, domain 2"/>
    <property type="match status" value="1"/>
</dbReference>
<evidence type="ECO:0000256" key="1">
    <source>
        <dbReference type="ARBA" id="ARBA00023125"/>
    </source>
</evidence>
<dbReference type="AlphaFoldDB" id="A0A4Q2K3J1"/>
<reference evidence="3 4" key="1">
    <citation type="submission" date="2019-01" db="EMBL/GenBank/DDBJ databases">
        <title>Senegalimassilia sp. nov. KGMB04484 isolated human feces.</title>
        <authorList>
            <person name="Han K.-I."/>
            <person name="Kim J.-S."/>
            <person name="Lee K.C."/>
            <person name="Suh M.K."/>
            <person name="Eom M.K."/>
            <person name="Lee J.H."/>
            <person name="Park S.-H."/>
            <person name="Kang S.W."/>
            <person name="Park J.-E."/>
            <person name="Oh B.S."/>
            <person name="Yu S.Y."/>
            <person name="Choi S.-H."/>
            <person name="Lee D.H."/>
            <person name="Yoon H."/>
            <person name="Kim B.-Y."/>
            <person name="Lee J.H."/>
            <person name="Lee J.-S."/>
        </authorList>
    </citation>
    <scope>NUCLEOTIDE SEQUENCE [LARGE SCALE GENOMIC DNA]</scope>
    <source>
        <strain evidence="3 4">KGMB04484</strain>
    </source>
</reference>
<dbReference type="GO" id="GO:0003677">
    <property type="term" value="F:DNA binding"/>
    <property type="evidence" value="ECO:0007669"/>
    <property type="project" value="UniProtKB-KW"/>
</dbReference>
<accession>A0A4Q2K3J1</accession>
<dbReference type="Pfam" id="PF00440">
    <property type="entry name" value="TetR_N"/>
    <property type="match status" value="1"/>
</dbReference>
<keyword evidence="1" id="KW-0238">DNA-binding</keyword>
<keyword evidence="4" id="KW-1185">Reference proteome</keyword>
<dbReference type="OrthoDB" id="9810250at2"/>
<comment type="caution">
    <text evidence="3">The sequence shown here is derived from an EMBL/GenBank/DDBJ whole genome shotgun (WGS) entry which is preliminary data.</text>
</comment>
<protein>
    <submittedName>
        <fullName evidence="3">TetR/AcrR family transcriptional regulator</fullName>
    </submittedName>
</protein>
<organism evidence="3 4">
    <name type="scientific">Senegalimassilia faecalis</name>
    <dbReference type="NCBI Taxonomy" id="2509433"/>
    <lineage>
        <taxon>Bacteria</taxon>
        <taxon>Bacillati</taxon>
        <taxon>Actinomycetota</taxon>
        <taxon>Coriobacteriia</taxon>
        <taxon>Coriobacteriales</taxon>
        <taxon>Coriobacteriaceae</taxon>
        <taxon>Senegalimassilia</taxon>
    </lineage>
</organism>
<dbReference type="EMBL" id="SDPW01000001">
    <property type="protein sequence ID" value="RXZ54164.1"/>
    <property type="molecule type" value="Genomic_DNA"/>
</dbReference>
<proteinExistence type="predicted"/>
<dbReference type="RefSeq" id="WP_129424255.1">
    <property type="nucleotide sequence ID" value="NZ_SDPW01000001.1"/>
</dbReference>
<name>A0A4Q2K3J1_9ACTN</name>
<feature type="domain" description="HTH tetR-type" evidence="2">
    <location>
        <begin position="29"/>
        <end position="59"/>
    </location>
</feature>
<sequence>MISNLTLSQDVFNTPDIRTKMKIMHAVDKSLDRVTISEICEKAGISRQTFYRHFKSKYDIPWWFSIFCRQFYLNEIGRTIDWRTGYYHHIRLIATERDFFRKSIQYSINTPFGQTIMPQNRKVVLLETLQSYRHVPVDHNMQFLVETFSKLECEVLNDWFRSDAPMDLNMWTDDLVSLVPDRLYRALEIPGAK</sequence>
<dbReference type="SUPFAM" id="SSF46689">
    <property type="entry name" value="Homeodomain-like"/>
    <property type="match status" value="1"/>
</dbReference>
<evidence type="ECO:0000259" key="2">
    <source>
        <dbReference type="Pfam" id="PF00440"/>
    </source>
</evidence>
<gene>
    <name evidence="3" type="ORF">ET524_06520</name>
</gene>